<dbReference type="GO" id="GO:0003723">
    <property type="term" value="F:RNA binding"/>
    <property type="evidence" value="ECO:0007669"/>
    <property type="project" value="InterPro"/>
</dbReference>
<dbReference type="InterPro" id="IPR043128">
    <property type="entry name" value="Rev_trsase/Diguanyl_cyclase"/>
</dbReference>
<gene>
    <name evidence="2" type="primary">RDRP</name>
</gene>
<dbReference type="CDD" id="cd23179">
    <property type="entry name" value="ps_ssRNAv_Tolivirales_RdRp"/>
    <property type="match status" value="1"/>
</dbReference>
<accession>V5GP63</accession>
<dbReference type="GO" id="GO:0039694">
    <property type="term" value="P:viral RNA genome replication"/>
    <property type="evidence" value="ECO:0007669"/>
    <property type="project" value="InterPro"/>
</dbReference>
<dbReference type="Gene3D" id="3.30.70.270">
    <property type="match status" value="1"/>
</dbReference>
<dbReference type="GO" id="GO:0071897">
    <property type="term" value="P:DNA biosynthetic process"/>
    <property type="evidence" value="ECO:0007669"/>
    <property type="project" value="UniProtKB-ARBA"/>
</dbReference>
<organism evidence="2">
    <name type="scientific">Anoplophora glabripennis</name>
    <name type="common">Asian longhorn beetle</name>
    <name type="synonym">Anoplophora nobilis</name>
    <dbReference type="NCBI Taxonomy" id="217634"/>
    <lineage>
        <taxon>Eukaryota</taxon>
        <taxon>Metazoa</taxon>
        <taxon>Ecdysozoa</taxon>
        <taxon>Arthropoda</taxon>
        <taxon>Hexapoda</taxon>
        <taxon>Insecta</taxon>
        <taxon>Pterygota</taxon>
        <taxon>Neoptera</taxon>
        <taxon>Endopterygota</taxon>
        <taxon>Coleoptera</taxon>
        <taxon>Polyphaga</taxon>
        <taxon>Cucujiformia</taxon>
        <taxon>Chrysomeloidea</taxon>
        <taxon>Cerambycidae</taxon>
        <taxon>Lamiinae</taxon>
        <taxon>Lamiini</taxon>
        <taxon>Anoplophora</taxon>
    </lineage>
</organism>
<sequence>MASTARKSVDPRHRILKIPPVFHESKTRVHDVIAHGMGYQINVHTSCICNELVALTNRHLVDRTYIPFDKRLWARISHSTERFYPRELRPVAYEDVIRGYSGAKKRSYHNAMVELRQFGLQPKHMMVKMFVKPDRYPVGDIEGKDPRAIQYRSPHFNLAMGSYIKSFEEEIYSTIHYNVVSRTRVIAKGLNNYQRAELFLNKVEHFRNPRFVLLDHSRFDSTINVDHLKSTHRKYQRAFKSRQLYHLCRAQLHNTGYSKFGIKYRTKGTRMSGDCDTACGNSVINGDVLYGFLTESGVEKYDIILDGDDSVVIVEATDIEKLDYTLFGRMGFDTKHEVVKDIDEVEFCQCKIILAQQPVWVRNPARVLSHSSVSRKKFANKTYERWLSAVGQCEVASNRGVPVVQAYGEQLAALSDKPLVDDELRYRWEAYPTRSSLPVLADARDTFALCFGVHHEIQLLMEQHDYTANAFCSKIIGTEYEQFRVASVNRRIWSLAQLTPEFSGGCWWSSSQTRGQYPGQCSI</sequence>
<dbReference type="Pfam" id="PF00998">
    <property type="entry name" value="RdRP_3"/>
    <property type="match status" value="1"/>
</dbReference>
<dbReference type="GO" id="GO:0003968">
    <property type="term" value="F:RNA-directed RNA polymerase activity"/>
    <property type="evidence" value="ECO:0007669"/>
    <property type="project" value="UniProtKB-KW"/>
</dbReference>
<protein>
    <submittedName>
        <fullName evidence="2">RNA-directed RNA polymerase</fullName>
    </submittedName>
</protein>
<dbReference type="InterPro" id="IPR007094">
    <property type="entry name" value="RNA-dir_pol_PSvirus"/>
</dbReference>
<keyword evidence="2" id="KW-0808">Transferase</keyword>
<name>V5GP63_ANOGL</name>
<evidence type="ECO:0000313" key="2">
    <source>
        <dbReference type="EMBL" id="JAB63392.1"/>
    </source>
</evidence>
<dbReference type="PROSITE" id="PS50507">
    <property type="entry name" value="RDRP_SSRNA_POS"/>
    <property type="match status" value="1"/>
</dbReference>
<dbReference type="InterPro" id="IPR002166">
    <property type="entry name" value="RNA_pol_HCV"/>
</dbReference>
<dbReference type="AlphaFoldDB" id="V5GP63"/>
<keyword evidence="2" id="KW-0548">Nucleotidyltransferase</keyword>
<proteinExistence type="predicted"/>
<dbReference type="InterPro" id="IPR043502">
    <property type="entry name" value="DNA/RNA_pol_sf"/>
</dbReference>
<evidence type="ECO:0000259" key="1">
    <source>
        <dbReference type="PROSITE" id="PS50507"/>
    </source>
</evidence>
<keyword evidence="2" id="KW-0696">RNA-directed RNA polymerase</keyword>
<dbReference type="EMBL" id="GALX01005074">
    <property type="protein sequence ID" value="JAB63392.1"/>
    <property type="molecule type" value="Transcribed_RNA"/>
</dbReference>
<reference evidence="2" key="1">
    <citation type="submission" date="2013-07" db="EMBL/GenBank/DDBJ databases">
        <title>Midgut Transcriptome Profiling of Anoplphora glabripennis, a Lignocellulose Degrading, Wood-Boring Cerambycid.</title>
        <authorList>
            <person name="Scully E.D."/>
            <person name="Hoover K."/>
            <person name="Carlson J.E."/>
            <person name="Tien M."/>
            <person name="Geib S.M."/>
        </authorList>
    </citation>
    <scope>NUCLEOTIDE SEQUENCE</scope>
</reference>
<dbReference type="SUPFAM" id="SSF56672">
    <property type="entry name" value="DNA/RNA polymerases"/>
    <property type="match status" value="1"/>
</dbReference>
<feature type="domain" description="RdRp catalytic" evidence="1">
    <location>
        <begin position="209"/>
        <end position="322"/>
    </location>
</feature>